<gene>
    <name evidence="4" type="ORF">G6534_02735</name>
</gene>
<dbReference type="EMBL" id="CP049366">
    <property type="protein sequence ID" value="QMT83601.1"/>
    <property type="molecule type" value="Genomic_DNA"/>
</dbReference>
<dbReference type="KEGG" id="cpab:G6534_02735"/>
<evidence type="ECO:0000313" key="5">
    <source>
        <dbReference type="Proteomes" id="UP000514410"/>
    </source>
</evidence>
<evidence type="ECO:0000256" key="1">
    <source>
        <dbReference type="ARBA" id="ARBA00023125"/>
    </source>
</evidence>
<evidence type="ECO:0000256" key="2">
    <source>
        <dbReference type="PROSITE-ProRule" id="PRU00335"/>
    </source>
</evidence>
<proteinExistence type="predicted"/>
<dbReference type="RefSeq" id="WP_153000001.1">
    <property type="nucleotide sequence ID" value="NZ_CP049366.1"/>
</dbReference>
<reference evidence="4 5" key="1">
    <citation type="submission" date="2020-02" db="EMBL/GenBank/DDBJ databases">
        <title>Complete Genome Sequence of Lactobacillus sp. NFFJ11 Isolated from animal feed.</title>
        <authorList>
            <person name="Jung J.Y."/>
        </authorList>
    </citation>
    <scope>NUCLEOTIDE SEQUENCE [LARGE SCALE GENOMIC DNA]</scope>
    <source>
        <strain evidence="4 5">NFFJ11</strain>
    </source>
</reference>
<accession>A0A7L7KUW0</accession>
<feature type="DNA-binding region" description="H-T-H motif" evidence="2">
    <location>
        <begin position="34"/>
        <end position="53"/>
    </location>
</feature>
<protein>
    <submittedName>
        <fullName evidence="4">TetR/AcrR family transcriptional regulator</fullName>
    </submittedName>
</protein>
<dbReference type="Proteomes" id="UP000514410">
    <property type="component" value="Chromosome"/>
</dbReference>
<organism evidence="4 5">
    <name type="scientific">Companilactobacillus pabuli</name>
    <dbReference type="NCBI Taxonomy" id="2714036"/>
    <lineage>
        <taxon>Bacteria</taxon>
        <taxon>Bacillati</taxon>
        <taxon>Bacillota</taxon>
        <taxon>Bacilli</taxon>
        <taxon>Lactobacillales</taxon>
        <taxon>Lactobacillaceae</taxon>
        <taxon>Companilactobacillus</taxon>
    </lineage>
</organism>
<keyword evidence="1 2" id="KW-0238">DNA-binding</keyword>
<dbReference type="InterPro" id="IPR009057">
    <property type="entry name" value="Homeodomain-like_sf"/>
</dbReference>
<dbReference type="GO" id="GO:0003677">
    <property type="term" value="F:DNA binding"/>
    <property type="evidence" value="ECO:0007669"/>
    <property type="project" value="UniProtKB-UniRule"/>
</dbReference>
<dbReference type="SUPFAM" id="SSF46689">
    <property type="entry name" value="Homeodomain-like"/>
    <property type="match status" value="1"/>
</dbReference>
<feature type="domain" description="HTH tetR-type" evidence="3">
    <location>
        <begin position="11"/>
        <end position="71"/>
    </location>
</feature>
<dbReference type="InterPro" id="IPR001647">
    <property type="entry name" value="HTH_TetR"/>
</dbReference>
<dbReference type="AlphaFoldDB" id="A0A7L7KUW0"/>
<evidence type="ECO:0000313" key="4">
    <source>
        <dbReference type="EMBL" id="QMT83601.1"/>
    </source>
</evidence>
<keyword evidence="5" id="KW-1185">Reference proteome</keyword>
<name>A0A7L7KUW0_9LACO</name>
<dbReference type="PROSITE" id="PS50977">
    <property type="entry name" value="HTH_TETR_2"/>
    <property type="match status" value="1"/>
</dbReference>
<dbReference type="Gene3D" id="1.10.357.10">
    <property type="entry name" value="Tetracycline Repressor, domain 2"/>
    <property type="match status" value="1"/>
</dbReference>
<evidence type="ECO:0000259" key="3">
    <source>
        <dbReference type="PROSITE" id="PS50977"/>
    </source>
</evidence>
<sequence>MKNGKENTPMSLTKQHLIETIYQEFSSRRIEKFTLVELSQKATVCRSTIYNNFGSLEYVYKDLIEKVILKEITRDCQSYEELIKNLVTYIYDNKMLCLNLYRQTVPFINQEHVHRQIMEDFGKVLIQYNQEKVISKVALDAFILMLRKQFDNNLKTNQIEMIDILVKYGHFLFNV</sequence>